<name>A0ABN9WSD9_9DINO</name>
<organism evidence="2 3">
    <name type="scientific">Prorocentrum cordatum</name>
    <dbReference type="NCBI Taxonomy" id="2364126"/>
    <lineage>
        <taxon>Eukaryota</taxon>
        <taxon>Sar</taxon>
        <taxon>Alveolata</taxon>
        <taxon>Dinophyceae</taxon>
        <taxon>Prorocentrales</taxon>
        <taxon>Prorocentraceae</taxon>
        <taxon>Prorocentrum</taxon>
    </lineage>
</organism>
<accession>A0ABN9WSD9</accession>
<reference evidence="2" key="1">
    <citation type="submission" date="2023-10" db="EMBL/GenBank/DDBJ databases">
        <authorList>
            <person name="Chen Y."/>
            <person name="Shah S."/>
            <person name="Dougan E. K."/>
            <person name="Thang M."/>
            <person name="Chan C."/>
        </authorList>
    </citation>
    <scope>NUCLEOTIDE SEQUENCE [LARGE SCALE GENOMIC DNA]</scope>
</reference>
<sequence length="153" mass="16697">MVDVQSLSSGANMVVMTLWAEAGLVPGSFGEKLNGRGAGQVMGIPPLLQALSPRCHTPHSNRKRLSPSQCILRPELTRCCTNLAWRIWVVIRIPGRAVLELVLTCFGMVFMGMLIVGELFLRVATSTGPWLRAEGLHGPCTKLVGFGMTHKRM</sequence>
<dbReference type="EMBL" id="CAUYUJ010019071">
    <property type="protein sequence ID" value="CAK0888413.1"/>
    <property type="molecule type" value="Genomic_DNA"/>
</dbReference>
<evidence type="ECO:0000313" key="3">
    <source>
        <dbReference type="Proteomes" id="UP001189429"/>
    </source>
</evidence>
<evidence type="ECO:0000313" key="2">
    <source>
        <dbReference type="EMBL" id="CAK0888413.1"/>
    </source>
</evidence>
<evidence type="ECO:0000256" key="1">
    <source>
        <dbReference type="SAM" id="Phobius"/>
    </source>
</evidence>
<comment type="caution">
    <text evidence="2">The sequence shown here is derived from an EMBL/GenBank/DDBJ whole genome shotgun (WGS) entry which is preliminary data.</text>
</comment>
<gene>
    <name evidence="2" type="ORF">PCOR1329_LOCUS69212</name>
</gene>
<dbReference type="Proteomes" id="UP001189429">
    <property type="component" value="Unassembled WGS sequence"/>
</dbReference>
<proteinExistence type="predicted"/>
<keyword evidence="1" id="KW-0472">Membrane</keyword>
<keyword evidence="3" id="KW-1185">Reference proteome</keyword>
<feature type="transmembrane region" description="Helical" evidence="1">
    <location>
        <begin position="101"/>
        <end position="121"/>
    </location>
</feature>
<evidence type="ECO:0008006" key="4">
    <source>
        <dbReference type="Google" id="ProtNLM"/>
    </source>
</evidence>
<keyword evidence="1" id="KW-0812">Transmembrane</keyword>
<protein>
    <recommendedName>
        <fullName evidence="4">Copper transporter</fullName>
    </recommendedName>
</protein>
<keyword evidence="1" id="KW-1133">Transmembrane helix</keyword>